<dbReference type="Pfam" id="PF02606">
    <property type="entry name" value="LpxK"/>
    <property type="match status" value="1"/>
</dbReference>
<evidence type="ECO:0000256" key="6">
    <source>
        <dbReference type="ARBA" id="ARBA00022556"/>
    </source>
</evidence>
<dbReference type="AlphaFoldDB" id="V2Q2L2"/>
<organism evidence="14 15">
    <name type="scientific">Mucispirillum schaedleri ASF457</name>
    <dbReference type="NCBI Taxonomy" id="1379858"/>
    <lineage>
        <taxon>Bacteria</taxon>
        <taxon>Pseudomonadati</taxon>
        <taxon>Deferribacterota</taxon>
        <taxon>Deferribacteres</taxon>
        <taxon>Deferribacterales</taxon>
        <taxon>Mucispirillaceae</taxon>
        <taxon>Mucispirillum</taxon>
    </lineage>
</organism>
<evidence type="ECO:0000256" key="3">
    <source>
        <dbReference type="ARBA" id="ARBA00012071"/>
    </source>
</evidence>
<dbReference type="InterPro" id="IPR003758">
    <property type="entry name" value="LpxK"/>
</dbReference>
<evidence type="ECO:0000256" key="9">
    <source>
        <dbReference type="ARBA" id="ARBA00022777"/>
    </source>
</evidence>
<keyword evidence="6 13" id="KW-0441">Lipid A biosynthesis</keyword>
<reference evidence="14" key="1">
    <citation type="journal article" date="2014" name="Genome Announc.">
        <title>Draft genome sequences of the altered schaedler flora, a defined bacterial community from gnotobiotic mice.</title>
        <authorList>
            <person name="Wannemuehler M.J."/>
            <person name="Overstreet A.M."/>
            <person name="Ward D.V."/>
            <person name="Phillips G.J."/>
        </authorList>
    </citation>
    <scope>NUCLEOTIDE SEQUENCE</scope>
    <source>
        <strain evidence="14">ASF457</strain>
    </source>
</reference>
<keyword evidence="8 13" id="KW-0547">Nucleotide-binding</keyword>
<comment type="catalytic activity">
    <reaction evidence="13">
        <text>a lipid A disaccharide + ATP = a lipid IVA + ADP + H(+)</text>
        <dbReference type="Rhea" id="RHEA:67840"/>
        <dbReference type="ChEBI" id="CHEBI:15378"/>
        <dbReference type="ChEBI" id="CHEBI:30616"/>
        <dbReference type="ChEBI" id="CHEBI:176343"/>
        <dbReference type="ChEBI" id="CHEBI:176425"/>
        <dbReference type="ChEBI" id="CHEBI:456216"/>
        <dbReference type="EC" id="2.7.1.130"/>
    </reaction>
</comment>
<evidence type="ECO:0000256" key="10">
    <source>
        <dbReference type="ARBA" id="ARBA00022840"/>
    </source>
</evidence>
<name>V2Q2L2_9BACT</name>
<dbReference type="KEGG" id="msch:N508_000807"/>
<evidence type="ECO:0000256" key="5">
    <source>
        <dbReference type="ARBA" id="ARBA00022516"/>
    </source>
</evidence>
<evidence type="ECO:0000313" key="14">
    <source>
        <dbReference type="EMBL" id="USF23740.1"/>
    </source>
</evidence>
<dbReference type="GO" id="GO:0005886">
    <property type="term" value="C:plasma membrane"/>
    <property type="evidence" value="ECO:0007669"/>
    <property type="project" value="TreeGrafter"/>
</dbReference>
<proteinExistence type="inferred from homology"/>
<accession>V2Q2L2</accession>
<dbReference type="OrthoDB" id="9766423at2"/>
<keyword evidence="9 13" id="KW-0418">Kinase</keyword>
<protein>
    <recommendedName>
        <fullName evidence="4 13">Tetraacyldisaccharide 4'-kinase</fullName>
        <ecNumber evidence="3 13">2.7.1.130</ecNumber>
    </recommendedName>
    <alternativeName>
        <fullName evidence="12 13">Lipid A 4'-kinase</fullName>
    </alternativeName>
</protein>
<dbReference type="PANTHER" id="PTHR42724">
    <property type="entry name" value="TETRAACYLDISACCHARIDE 4'-KINASE"/>
    <property type="match status" value="1"/>
</dbReference>
<feature type="binding site" evidence="13">
    <location>
        <begin position="15"/>
        <end position="22"/>
    </location>
    <ligand>
        <name>ATP</name>
        <dbReference type="ChEBI" id="CHEBI:30616"/>
    </ligand>
</feature>
<keyword evidence="7 13" id="KW-0808">Transferase</keyword>
<evidence type="ECO:0000256" key="7">
    <source>
        <dbReference type="ARBA" id="ARBA00022679"/>
    </source>
</evidence>
<keyword evidence="11 13" id="KW-0443">Lipid metabolism</keyword>
<evidence type="ECO:0000256" key="2">
    <source>
        <dbReference type="ARBA" id="ARBA00004870"/>
    </source>
</evidence>
<dbReference type="GO" id="GO:0009244">
    <property type="term" value="P:lipopolysaccharide core region biosynthetic process"/>
    <property type="evidence" value="ECO:0007669"/>
    <property type="project" value="TreeGrafter"/>
</dbReference>
<dbReference type="Proteomes" id="UP000017429">
    <property type="component" value="Chromosome"/>
</dbReference>
<dbReference type="GO" id="GO:0009245">
    <property type="term" value="P:lipid A biosynthetic process"/>
    <property type="evidence" value="ECO:0007669"/>
    <property type="project" value="UniProtKB-UniRule"/>
</dbReference>
<reference evidence="14" key="3">
    <citation type="submission" date="2022-06" db="EMBL/GenBank/DDBJ databases">
        <title>Resources to Facilitate Use of the Altered Schaedler Flora (ASF) Mouse Model to Study Microbiome Function.</title>
        <authorList>
            <person name="Proctor A."/>
            <person name="Parvinroo S."/>
            <person name="Richie T."/>
            <person name="Jia X."/>
            <person name="Lee S.T.M."/>
            <person name="Karp P.D."/>
            <person name="Paley S."/>
            <person name="Kostic A.D."/>
            <person name="Pierre J.F."/>
            <person name="Wannemuehler M.J."/>
            <person name="Phillips G.J."/>
        </authorList>
    </citation>
    <scope>NUCLEOTIDE SEQUENCE</scope>
    <source>
        <strain evidence="14">ASF457</strain>
    </source>
</reference>
<dbReference type="GO" id="GO:0005524">
    <property type="term" value="F:ATP binding"/>
    <property type="evidence" value="ECO:0007669"/>
    <property type="project" value="UniProtKB-UniRule"/>
</dbReference>
<evidence type="ECO:0000256" key="4">
    <source>
        <dbReference type="ARBA" id="ARBA00016436"/>
    </source>
</evidence>
<dbReference type="NCBIfam" id="TIGR00682">
    <property type="entry name" value="lpxK"/>
    <property type="match status" value="1"/>
</dbReference>
<dbReference type="HAMAP" id="MF_00409">
    <property type="entry name" value="LpxK"/>
    <property type="match status" value="1"/>
</dbReference>
<dbReference type="eggNOG" id="COG1663">
    <property type="taxonomic scope" value="Bacteria"/>
</dbReference>
<dbReference type="EC" id="2.7.1.130" evidence="3 13"/>
<evidence type="ECO:0000313" key="15">
    <source>
        <dbReference type="Proteomes" id="UP000017429"/>
    </source>
</evidence>
<dbReference type="GO" id="GO:0009029">
    <property type="term" value="F:lipid-A 4'-kinase activity"/>
    <property type="evidence" value="ECO:0007669"/>
    <property type="project" value="UniProtKB-UniRule"/>
</dbReference>
<evidence type="ECO:0000256" key="1">
    <source>
        <dbReference type="ARBA" id="ARBA00002274"/>
    </source>
</evidence>
<reference evidence="14" key="2">
    <citation type="submission" date="2022-05" db="EMBL/GenBank/DDBJ databases">
        <authorList>
            <person name="Proctor A.L."/>
            <person name="Phillips G.J."/>
            <person name="Wannemuehler M.J."/>
        </authorList>
    </citation>
    <scope>NUCLEOTIDE SEQUENCE</scope>
    <source>
        <strain evidence="14">ASF457</strain>
    </source>
</reference>
<comment type="pathway">
    <text evidence="2 13">Glycolipid biosynthesis; lipid IV(A) biosynthesis; lipid IV(A) from (3R)-3-hydroxytetradecanoyl-[acyl-carrier-protein] and UDP-N-acetyl-alpha-D-glucosamine: step 6/6.</text>
</comment>
<evidence type="ECO:0000256" key="13">
    <source>
        <dbReference type="HAMAP-Rule" id="MF_00409"/>
    </source>
</evidence>
<evidence type="ECO:0000256" key="8">
    <source>
        <dbReference type="ARBA" id="ARBA00022741"/>
    </source>
</evidence>
<dbReference type="EMBL" id="CP097562">
    <property type="protein sequence ID" value="USF23740.1"/>
    <property type="molecule type" value="Genomic_DNA"/>
</dbReference>
<sequence length="307" mass="34236">MINKGIKTISVGNIVMGGAGKTPHTLFIADELIKKGEKTAILSLGYKGKIGYDINVISDGNGNFFHHPPMAADEPYMMASNLPNAVVITGKKREISLEIARDKFGATAAVLDDGYQYQKLQRDVNILLLDHKRPISTGFPFPFGYLREFPSSISRADIIVFTRALNDNIPESVKEFIDKQSLYFSNTVFNRVILKNEVVELKYLKGAVTAAYSGIANNDVFYHTLQNAGLDVRFFAGFADHRMLSEKSINGIITQGRKKGAALFITTEKDFVKLPQEYQNIFGYLKMDIEFNNKDAFIKEIEAAVSK</sequence>
<keyword evidence="10 13" id="KW-0067">ATP-binding</keyword>
<keyword evidence="5 13" id="KW-0444">Lipid biosynthesis</keyword>
<evidence type="ECO:0000256" key="12">
    <source>
        <dbReference type="ARBA" id="ARBA00029757"/>
    </source>
</evidence>
<gene>
    <name evidence="13 14" type="primary">lpxK</name>
    <name evidence="14" type="ORF">N508_000807</name>
</gene>
<comment type="similarity">
    <text evidence="13">Belongs to the LpxK family.</text>
</comment>
<evidence type="ECO:0000256" key="11">
    <source>
        <dbReference type="ARBA" id="ARBA00023098"/>
    </source>
</evidence>
<comment type="function">
    <text evidence="1 13">Transfers the gamma-phosphate of ATP to the 4'-position of a tetraacyldisaccharide 1-phosphate intermediate (termed DS-1-P) to form tetraacyldisaccharide 1,4'-bis-phosphate (lipid IVA).</text>
</comment>
<dbReference type="RefSeq" id="WP_023275112.1">
    <property type="nucleotide sequence ID" value="NZ_CP097562.1"/>
</dbReference>
<keyword evidence="15" id="KW-1185">Reference proteome</keyword>
<dbReference type="PANTHER" id="PTHR42724:SF1">
    <property type="entry name" value="TETRAACYLDISACCHARIDE 4'-KINASE, MITOCHONDRIAL-RELATED"/>
    <property type="match status" value="1"/>
</dbReference>